<keyword evidence="3" id="KW-1185">Reference proteome</keyword>
<dbReference type="EMBL" id="CM001223">
    <property type="protein sequence ID" value="KEH22122.1"/>
    <property type="molecule type" value="Genomic_DNA"/>
</dbReference>
<name>A0A072TXF4_MEDTR</name>
<gene>
    <name evidence="1" type="ordered locus">MTR_7g033395</name>
</gene>
<accession>A0A072TXF4</accession>
<protein>
    <submittedName>
        <fullName evidence="1 2">Uncharacterized protein</fullName>
    </submittedName>
</protein>
<reference evidence="1 3" key="1">
    <citation type="journal article" date="2011" name="Nature">
        <title>The Medicago genome provides insight into the evolution of rhizobial symbioses.</title>
        <authorList>
            <person name="Young N.D."/>
            <person name="Debelle F."/>
            <person name="Oldroyd G.E."/>
            <person name="Geurts R."/>
            <person name="Cannon S.B."/>
            <person name="Udvardi M.K."/>
            <person name="Benedito V.A."/>
            <person name="Mayer K.F."/>
            <person name="Gouzy J."/>
            <person name="Schoof H."/>
            <person name="Van de Peer Y."/>
            <person name="Proost S."/>
            <person name="Cook D.R."/>
            <person name="Meyers B.C."/>
            <person name="Spannagl M."/>
            <person name="Cheung F."/>
            <person name="De Mita S."/>
            <person name="Krishnakumar V."/>
            <person name="Gundlach H."/>
            <person name="Zhou S."/>
            <person name="Mudge J."/>
            <person name="Bharti A.K."/>
            <person name="Murray J.D."/>
            <person name="Naoumkina M.A."/>
            <person name="Rosen B."/>
            <person name="Silverstein K.A."/>
            <person name="Tang H."/>
            <person name="Rombauts S."/>
            <person name="Zhao P.X."/>
            <person name="Zhou P."/>
            <person name="Barbe V."/>
            <person name="Bardou P."/>
            <person name="Bechner M."/>
            <person name="Bellec A."/>
            <person name="Berger A."/>
            <person name="Berges H."/>
            <person name="Bidwell S."/>
            <person name="Bisseling T."/>
            <person name="Choisne N."/>
            <person name="Couloux A."/>
            <person name="Denny R."/>
            <person name="Deshpande S."/>
            <person name="Dai X."/>
            <person name="Doyle J.J."/>
            <person name="Dudez A.M."/>
            <person name="Farmer A.D."/>
            <person name="Fouteau S."/>
            <person name="Franken C."/>
            <person name="Gibelin C."/>
            <person name="Gish J."/>
            <person name="Goldstein S."/>
            <person name="Gonzalez A.J."/>
            <person name="Green P.J."/>
            <person name="Hallab A."/>
            <person name="Hartog M."/>
            <person name="Hua A."/>
            <person name="Humphray S.J."/>
            <person name="Jeong D.H."/>
            <person name="Jing Y."/>
            <person name="Jocker A."/>
            <person name="Kenton S.M."/>
            <person name="Kim D.J."/>
            <person name="Klee K."/>
            <person name="Lai H."/>
            <person name="Lang C."/>
            <person name="Lin S."/>
            <person name="Macmil S.L."/>
            <person name="Magdelenat G."/>
            <person name="Matthews L."/>
            <person name="McCorrison J."/>
            <person name="Monaghan E.L."/>
            <person name="Mun J.H."/>
            <person name="Najar F.Z."/>
            <person name="Nicholson C."/>
            <person name="Noirot C."/>
            <person name="O'Bleness M."/>
            <person name="Paule C.R."/>
            <person name="Poulain J."/>
            <person name="Prion F."/>
            <person name="Qin B."/>
            <person name="Qu C."/>
            <person name="Retzel E.F."/>
            <person name="Riddle C."/>
            <person name="Sallet E."/>
            <person name="Samain S."/>
            <person name="Samson N."/>
            <person name="Sanders I."/>
            <person name="Saurat O."/>
            <person name="Scarpelli C."/>
            <person name="Schiex T."/>
            <person name="Segurens B."/>
            <person name="Severin A.J."/>
            <person name="Sherrier D.J."/>
            <person name="Shi R."/>
            <person name="Sims S."/>
            <person name="Singer S.R."/>
            <person name="Sinharoy S."/>
            <person name="Sterck L."/>
            <person name="Viollet A."/>
            <person name="Wang B.B."/>
            <person name="Wang K."/>
            <person name="Wang M."/>
            <person name="Wang X."/>
            <person name="Warfsmann J."/>
            <person name="Weissenbach J."/>
            <person name="White D.D."/>
            <person name="White J.D."/>
            <person name="Wiley G.B."/>
            <person name="Wincker P."/>
            <person name="Xing Y."/>
            <person name="Yang L."/>
            <person name="Yao Z."/>
            <person name="Ying F."/>
            <person name="Zhai J."/>
            <person name="Zhou L."/>
            <person name="Zuber A."/>
            <person name="Denarie J."/>
            <person name="Dixon R.A."/>
            <person name="May G.D."/>
            <person name="Schwartz D.C."/>
            <person name="Rogers J."/>
            <person name="Quetier F."/>
            <person name="Town C.D."/>
            <person name="Roe B.A."/>
        </authorList>
    </citation>
    <scope>NUCLEOTIDE SEQUENCE [LARGE SCALE GENOMIC DNA]</scope>
    <source>
        <strain evidence="1">A17</strain>
        <strain evidence="2 3">cv. Jemalong A17</strain>
    </source>
</reference>
<evidence type="ECO:0000313" key="3">
    <source>
        <dbReference type="Proteomes" id="UP000002051"/>
    </source>
</evidence>
<dbReference type="AlphaFoldDB" id="A0A072TXF4"/>
<dbReference type="HOGENOM" id="CLU_1818734_0_0_1"/>
<dbReference type="EnsemblPlants" id="KEH22122">
    <property type="protein sequence ID" value="KEH22122"/>
    <property type="gene ID" value="MTR_7g033395"/>
</dbReference>
<proteinExistence type="predicted"/>
<reference evidence="2" key="3">
    <citation type="submission" date="2015-04" db="UniProtKB">
        <authorList>
            <consortium name="EnsemblPlants"/>
        </authorList>
    </citation>
    <scope>IDENTIFICATION</scope>
    <source>
        <strain evidence="2">cv. Jemalong A17</strain>
    </source>
</reference>
<evidence type="ECO:0000313" key="1">
    <source>
        <dbReference type="EMBL" id="KEH22122.1"/>
    </source>
</evidence>
<reference evidence="1 3" key="2">
    <citation type="journal article" date="2014" name="BMC Genomics">
        <title>An improved genome release (version Mt4.0) for the model legume Medicago truncatula.</title>
        <authorList>
            <person name="Tang H."/>
            <person name="Krishnakumar V."/>
            <person name="Bidwell S."/>
            <person name="Rosen B."/>
            <person name="Chan A."/>
            <person name="Zhou S."/>
            <person name="Gentzbittel L."/>
            <person name="Childs K.L."/>
            <person name="Yandell M."/>
            <person name="Gundlach H."/>
            <person name="Mayer K.F."/>
            <person name="Schwartz D.C."/>
            <person name="Town C.D."/>
        </authorList>
    </citation>
    <scope>GENOME REANNOTATION</scope>
    <source>
        <strain evidence="1">A17</strain>
        <strain evidence="2 3">cv. Jemalong A17</strain>
    </source>
</reference>
<evidence type="ECO:0000313" key="2">
    <source>
        <dbReference type="EnsemblPlants" id="KEH22122"/>
    </source>
</evidence>
<dbReference type="Proteomes" id="UP000002051">
    <property type="component" value="Unassembled WGS sequence"/>
</dbReference>
<sequence>MRAFKNNRKGKCSHHNLSVEWLSRKKYFECKAQSFVCLHYMGNMEERNDVIWRNETATRAVVCDCSISLLTGWRNEQNARINSNNQHTSQHNAAWTRPPIRRYKGKVDASFSRSRSKVGIGVCIEDDRPICASKNRVDFSYS</sequence>
<organism evidence="1 3">
    <name type="scientific">Medicago truncatula</name>
    <name type="common">Barrel medic</name>
    <name type="synonym">Medicago tribuloides</name>
    <dbReference type="NCBI Taxonomy" id="3880"/>
    <lineage>
        <taxon>Eukaryota</taxon>
        <taxon>Viridiplantae</taxon>
        <taxon>Streptophyta</taxon>
        <taxon>Embryophyta</taxon>
        <taxon>Tracheophyta</taxon>
        <taxon>Spermatophyta</taxon>
        <taxon>Magnoliopsida</taxon>
        <taxon>eudicotyledons</taxon>
        <taxon>Gunneridae</taxon>
        <taxon>Pentapetalae</taxon>
        <taxon>rosids</taxon>
        <taxon>fabids</taxon>
        <taxon>Fabales</taxon>
        <taxon>Fabaceae</taxon>
        <taxon>Papilionoideae</taxon>
        <taxon>50 kb inversion clade</taxon>
        <taxon>NPAAA clade</taxon>
        <taxon>Hologalegina</taxon>
        <taxon>IRL clade</taxon>
        <taxon>Trifolieae</taxon>
        <taxon>Medicago</taxon>
    </lineage>
</organism>